<evidence type="ECO:0000313" key="3">
    <source>
        <dbReference type="Proteomes" id="UP000037460"/>
    </source>
</evidence>
<sequence>MPDGSYVSVMPLAQSSAASGASREPPMRPRSANLPGYAPYQESPTEATHDVADFSQPEATDESRLREDPRFNWAVHPPATKDSTAVPVLSDTFLTLPPTEPAPVAKLILSLRVKQLPSELDTTKLAEIFRLVLNAPMDEPPPEAADAKLDVADAIDRASDSSATPAAAIAKPSRPSSALTTALMSVAKDAAKGPAAVLGRDVGRAEVAAHVAATPLTRDPIVHGVVENGEPTGAMLTLTFTPLTPSERTARIAASAARELLVGVQLEELEDTYGVHLADEMRLHVARLNAYREERHELPLKAKKVTSRDAYVAEEGITAAVAEAASRRPETAAADLEALSVAINTFAEAAMTGGEEAVELVNRRDGCATSSWQFTDPNYLITTTSAKEYYFVTAPTATKAIEERGGPGTEWPAEDKFHSETARARFPWRLATKEDVIAAREGVDYKLRTLGETPINDEEIFAARLFTGPMALKYNAVLRGLPRTSPRPYARFVELCMGNCYEATLHCLNNAIVKLSRLSTACKLYRALPTCRLAREQLLMDDALMRGTIDFGVQTATADEQAAFGHAKLSEPSILLEIEMGLVDRAADLSWLSMYPHEQMFAFPPLTALEPVRRPDGNPAKYLAGATVVVPMRACVPRAHVHLADTFERVPMRLAGGDETVKAESMKKLVRNVSTLAQRGLDRIEAEGYAAKLTRSIRIIDVGPPEVPQPLELGPPPAQKNEWGDKVVGQVLSQRELARKCFDGSLAQELIITHRGKQIDVDESLVSPMHVDPIVRDRTIAEFGVVPGKPFSGLIQSEALGPLRLLRVDGPDGFGKVELACPSWAAVGVGRGAKSFSLVHAPKGGDAPKALALMVDQDVGGQRPVRKKATLLDYNVVPGVSTLSFGEDPAK</sequence>
<organism evidence="2 3">
    <name type="scientific">Chrysochromulina tobinii</name>
    <dbReference type="NCBI Taxonomy" id="1460289"/>
    <lineage>
        <taxon>Eukaryota</taxon>
        <taxon>Haptista</taxon>
        <taxon>Haptophyta</taxon>
        <taxon>Prymnesiophyceae</taxon>
        <taxon>Prymnesiales</taxon>
        <taxon>Chrysochromulinaceae</taxon>
        <taxon>Chrysochromulina</taxon>
    </lineage>
</organism>
<dbReference type="AlphaFoldDB" id="A0A0M0JPN3"/>
<protein>
    <submittedName>
        <fullName evidence="2">Uncharacterized protein</fullName>
    </submittedName>
</protein>
<proteinExistence type="predicted"/>
<dbReference type="EMBL" id="JWZX01002557">
    <property type="protein sequence ID" value="KOO28534.1"/>
    <property type="molecule type" value="Genomic_DNA"/>
</dbReference>
<dbReference type="Proteomes" id="UP000037460">
    <property type="component" value="Unassembled WGS sequence"/>
</dbReference>
<comment type="caution">
    <text evidence="2">The sequence shown here is derived from an EMBL/GenBank/DDBJ whole genome shotgun (WGS) entry which is preliminary data.</text>
</comment>
<dbReference type="Gene3D" id="3.90.176.10">
    <property type="entry name" value="Toxin ADP-ribosyltransferase, Chain A, domain 1"/>
    <property type="match status" value="1"/>
</dbReference>
<keyword evidence="3" id="KW-1185">Reference proteome</keyword>
<evidence type="ECO:0000313" key="2">
    <source>
        <dbReference type="EMBL" id="KOO28534.1"/>
    </source>
</evidence>
<evidence type="ECO:0000256" key="1">
    <source>
        <dbReference type="SAM" id="MobiDB-lite"/>
    </source>
</evidence>
<dbReference type="OrthoDB" id="423533at2759"/>
<feature type="region of interest" description="Disordered" evidence="1">
    <location>
        <begin position="1"/>
        <end position="68"/>
    </location>
</feature>
<accession>A0A0M0JPN3</accession>
<gene>
    <name evidence="2" type="ORF">Ctob_006242</name>
</gene>
<name>A0A0M0JPN3_9EUKA</name>
<reference evidence="3" key="1">
    <citation type="journal article" date="2015" name="PLoS Genet.">
        <title>Genome Sequence and Transcriptome Analyses of Chrysochromulina tobin: Metabolic Tools for Enhanced Algal Fitness in the Prominent Order Prymnesiales (Haptophyceae).</title>
        <authorList>
            <person name="Hovde B.T."/>
            <person name="Deodato C.R."/>
            <person name="Hunsperger H.M."/>
            <person name="Ryken S.A."/>
            <person name="Yost W."/>
            <person name="Jha R.K."/>
            <person name="Patterson J."/>
            <person name="Monnat R.J. Jr."/>
            <person name="Barlow S.B."/>
            <person name="Starkenburg S.R."/>
            <person name="Cattolico R.A."/>
        </authorList>
    </citation>
    <scope>NUCLEOTIDE SEQUENCE</scope>
    <source>
        <strain evidence="3">CCMP291</strain>
    </source>
</reference>